<organism evidence="1 2">
    <name type="scientific">Artomyces pyxidatus</name>
    <dbReference type="NCBI Taxonomy" id="48021"/>
    <lineage>
        <taxon>Eukaryota</taxon>
        <taxon>Fungi</taxon>
        <taxon>Dikarya</taxon>
        <taxon>Basidiomycota</taxon>
        <taxon>Agaricomycotina</taxon>
        <taxon>Agaricomycetes</taxon>
        <taxon>Russulales</taxon>
        <taxon>Auriscalpiaceae</taxon>
        <taxon>Artomyces</taxon>
    </lineage>
</organism>
<reference evidence="1" key="1">
    <citation type="submission" date="2021-03" db="EMBL/GenBank/DDBJ databases">
        <authorList>
            <consortium name="DOE Joint Genome Institute"/>
            <person name="Ahrendt S."/>
            <person name="Looney B.P."/>
            <person name="Miyauchi S."/>
            <person name="Morin E."/>
            <person name="Drula E."/>
            <person name="Courty P.E."/>
            <person name="Chicoki N."/>
            <person name="Fauchery L."/>
            <person name="Kohler A."/>
            <person name="Kuo A."/>
            <person name="Labutti K."/>
            <person name="Pangilinan J."/>
            <person name="Lipzen A."/>
            <person name="Riley R."/>
            <person name="Andreopoulos W."/>
            <person name="He G."/>
            <person name="Johnson J."/>
            <person name="Barry K.W."/>
            <person name="Grigoriev I.V."/>
            <person name="Nagy L."/>
            <person name="Hibbett D."/>
            <person name="Henrissat B."/>
            <person name="Matheny P.B."/>
            <person name="Labbe J."/>
            <person name="Martin F."/>
        </authorList>
    </citation>
    <scope>NUCLEOTIDE SEQUENCE</scope>
    <source>
        <strain evidence="1">HHB10654</strain>
    </source>
</reference>
<evidence type="ECO:0000313" key="1">
    <source>
        <dbReference type="EMBL" id="KAI0061792.1"/>
    </source>
</evidence>
<protein>
    <submittedName>
        <fullName evidence="1">Uncharacterized protein</fullName>
    </submittedName>
</protein>
<sequence length="175" mass="19898">MAEIQYLDIWTSGERLGTLESGPFDGNVRLWRRQLTAESALSAACPDSTFGFWPVATRFSLRAAIYTASQSACILAKRWSRLSANEGSRPATRLVFCAEGRYKFAMYRRPRIAPLCKAIQQPRPLQFASYDAYKALRLILQRSTRPREQHEIKGYPAVEHGCDVPLSSELFVRQH</sequence>
<reference evidence="1" key="2">
    <citation type="journal article" date="2022" name="New Phytol.">
        <title>Evolutionary transition to the ectomycorrhizal habit in the genomes of a hyperdiverse lineage of mushroom-forming fungi.</title>
        <authorList>
            <person name="Looney B."/>
            <person name="Miyauchi S."/>
            <person name="Morin E."/>
            <person name="Drula E."/>
            <person name="Courty P.E."/>
            <person name="Kohler A."/>
            <person name="Kuo A."/>
            <person name="LaButti K."/>
            <person name="Pangilinan J."/>
            <person name="Lipzen A."/>
            <person name="Riley R."/>
            <person name="Andreopoulos W."/>
            <person name="He G."/>
            <person name="Johnson J."/>
            <person name="Nolan M."/>
            <person name="Tritt A."/>
            <person name="Barry K.W."/>
            <person name="Grigoriev I.V."/>
            <person name="Nagy L.G."/>
            <person name="Hibbett D."/>
            <person name="Henrissat B."/>
            <person name="Matheny P.B."/>
            <person name="Labbe J."/>
            <person name="Martin F.M."/>
        </authorList>
    </citation>
    <scope>NUCLEOTIDE SEQUENCE</scope>
    <source>
        <strain evidence="1">HHB10654</strain>
    </source>
</reference>
<name>A0ACB8T015_9AGAM</name>
<evidence type="ECO:0000313" key="2">
    <source>
        <dbReference type="Proteomes" id="UP000814140"/>
    </source>
</evidence>
<comment type="caution">
    <text evidence="1">The sequence shown here is derived from an EMBL/GenBank/DDBJ whole genome shotgun (WGS) entry which is preliminary data.</text>
</comment>
<proteinExistence type="predicted"/>
<dbReference type="Proteomes" id="UP000814140">
    <property type="component" value="Unassembled WGS sequence"/>
</dbReference>
<accession>A0ACB8T015</accession>
<keyword evidence="2" id="KW-1185">Reference proteome</keyword>
<dbReference type="EMBL" id="MU277210">
    <property type="protein sequence ID" value="KAI0061792.1"/>
    <property type="molecule type" value="Genomic_DNA"/>
</dbReference>
<gene>
    <name evidence="1" type="ORF">BV25DRAFT_703935</name>
</gene>